<name>A0A0R1YYI8_9LACO</name>
<evidence type="ECO:0000313" key="1">
    <source>
        <dbReference type="EMBL" id="KRM43923.1"/>
    </source>
</evidence>
<proteinExistence type="predicted"/>
<accession>A0A0R1YYI8</accession>
<dbReference type="RefSeq" id="WP_056980362.1">
    <property type="nucleotide sequence ID" value="NZ_AZFZ01000024.1"/>
</dbReference>
<dbReference type="InterPro" id="IPR052517">
    <property type="entry name" value="GlcG_carb_metab_protein"/>
</dbReference>
<dbReference type="AlphaFoldDB" id="A0A0R1YYI8"/>
<organism evidence="1 2">
    <name type="scientific">Lentilactobacillus parafarraginis DSM 18390 = JCM 14109</name>
    <dbReference type="NCBI Taxonomy" id="1423786"/>
    <lineage>
        <taxon>Bacteria</taxon>
        <taxon>Bacillati</taxon>
        <taxon>Bacillota</taxon>
        <taxon>Bacilli</taxon>
        <taxon>Lactobacillales</taxon>
        <taxon>Lactobacillaceae</taxon>
        <taxon>Lentilactobacillus</taxon>
    </lineage>
</organism>
<sequence length="156" mass="17111">MDEDQLSEVVKSVIQKQQTDYFSLDRMEKVIRAAVKRAGEFNIGITIVIMRNDQVVQMSYHMPNAILVSSTLAPKKAWTALAMQQPTIDLSKQVQPGAELYQIETMMDGQLTSFGGGIPLKVDGNIIGAIGVSGGTVKQDQAICEIAVDMFTRECD</sequence>
<evidence type="ECO:0008006" key="3">
    <source>
        <dbReference type="Google" id="ProtNLM"/>
    </source>
</evidence>
<dbReference type="Gene3D" id="3.30.450.150">
    <property type="entry name" value="Haem-degrading domain"/>
    <property type="match status" value="1"/>
</dbReference>
<comment type="caution">
    <text evidence="1">The sequence shown here is derived from an EMBL/GenBank/DDBJ whole genome shotgun (WGS) entry which is preliminary data.</text>
</comment>
<dbReference type="PATRIC" id="fig|1423786.4.peg.1220"/>
<dbReference type="SUPFAM" id="SSF143744">
    <property type="entry name" value="GlcG-like"/>
    <property type="match status" value="1"/>
</dbReference>
<dbReference type="InterPro" id="IPR005624">
    <property type="entry name" value="PduO/GlcC-like"/>
</dbReference>
<dbReference type="EMBL" id="AZFZ01000024">
    <property type="protein sequence ID" value="KRM43923.1"/>
    <property type="molecule type" value="Genomic_DNA"/>
</dbReference>
<dbReference type="PANTHER" id="PTHR34309">
    <property type="entry name" value="SLR1406 PROTEIN"/>
    <property type="match status" value="1"/>
</dbReference>
<protein>
    <recommendedName>
        <fullName evidence="3">ATP cob(I)alamin adenosyltransferase</fullName>
    </recommendedName>
</protein>
<evidence type="ECO:0000313" key="2">
    <source>
        <dbReference type="Proteomes" id="UP000051010"/>
    </source>
</evidence>
<reference evidence="1 2" key="1">
    <citation type="journal article" date="2015" name="Genome Announc.">
        <title>Expanding the biotechnology potential of lactobacilli through comparative genomics of 213 strains and associated genera.</title>
        <authorList>
            <person name="Sun Z."/>
            <person name="Harris H.M."/>
            <person name="McCann A."/>
            <person name="Guo C."/>
            <person name="Argimon S."/>
            <person name="Zhang W."/>
            <person name="Yang X."/>
            <person name="Jeffery I.B."/>
            <person name="Cooney J.C."/>
            <person name="Kagawa T.F."/>
            <person name="Liu W."/>
            <person name="Song Y."/>
            <person name="Salvetti E."/>
            <person name="Wrobel A."/>
            <person name="Rasinkangas P."/>
            <person name="Parkhill J."/>
            <person name="Rea M.C."/>
            <person name="O'Sullivan O."/>
            <person name="Ritari J."/>
            <person name="Douillard F.P."/>
            <person name="Paul Ross R."/>
            <person name="Yang R."/>
            <person name="Briner A.E."/>
            <person name="Felis G.E."/>
            <person name="de Vos W.M."/>
            <person name="Barrangou R."/>
            <person name="Klaenhammer T.R."/>
            <person name="Caufield P.W."/>
            <person name="Cui Y."/>
            <person name="Zhang H."/>
            <person name="O'Toole P.W."/>
        </authorList>
    </citation>
    <scope>NUCLEOTIDE SEQUENCE [LARGE SCALE GENOMIC DNA]</scope>
    <source>
        <strain evidence="1 2">DSM 18390</strain>
    </source>
</reference>
<dbReference type="InterPro" id="IPR038084">
    <property type="entry name" value="PduO/GlcC-like_sf"/>
</dbReference>
<dbReference type="Proteomes" id="UP000051010">
    <property type="component" value="Unassembled WGS sequence"/>
</dbReference>
<dbReference type="PANTHER" id="PTHR34309:SF1">
    <property type="entry name" value="PROTEIN GLCG"/>
    <property type="match status" value="1"/>
</dbReference>
<gene>
    <name evidence="1" type="ORF">FD47_GL001136</name>
</gene>
<dbReference type="Pfam" id="PF03928">
    <property type="entry name" value="HbpS-like"/>
    <property type="match status" value="1"/>
</dbReference>